<comment type="caution">
    <text evidence="1">The sequence shown here is derived from an EMBL/GenBank/DDBJ whole genome shotgun (WGS) entry which is preliminary data.</text>
</comment>
<organism evidence="1 2">
    <name type="scientific">Blastococcus carthaginiensis</name>
    <dbReference type="NCBI Taxonomy" id="3050034"/>
    <lineage>
        <taxon>Bacteria</taxon>
        <taxon>Bacillati</taxon>
        <taxon>Actinomycetota</taxon>
        <taxon>Actinomycetes</taxon>
        <taxon>Geodermatophilales</taxon>
        <taxon>Geodermatophilaceae</taxon>
        <taxon>Blastococcus</taxon>
    </lineage>
</organism>
<dbReference type="EMBL" id="JASNFN010000020">
    <property type="protein sequence ID" value="MDP5184139.1"/>
    <property type="molecule type" value="Genomic_DNA"/>
</dbReference>
<accession>A0ABT9IEX3</accession>
<evidence type="ECO:0008006" key="3">
    <source>
        <dbReference type="Google" id="ProtNLM"/>
    </source>
</evidence>
<keyword evidence="2" id="KW-1185">Reference proteome</keyword>
<evidence type="ECO:0000313" key="1">
    <source>
        <dbReference type="EMBL" id="MDP5184139.1"/>
    </source>
</evidence>
<reference evidence="2" key="1">
    <citation type="submission" date="2023-05" db="EMBL/GenBank/DDBJ databases">
        <title>Draft genome of Pseudofrankia sp. BMG5.37.</title>
        <authorList>
            <person name="Gtari M."/>
            <person name="Ghodhbane F."/>
            <person name="Sbissi I."/>
        </authorList>
    </citation>
    <scope>NUCLEOTIDE SEQUENCE [LARGE SCALE GENOMIC DNA]</scope>
    <source>
        <strain evidence="2">BMG 814</strain>
    </source>
</reference>
<dbReference type="RefSeq" id="WP_306000732.1">
    <property type="nucleotide sequence ID" value="NZ_JASNFN010000020.1"/>
</dbReference>
<name>A0ABT9IEX3_9ACTN</name>
<protein>
    <recommendedName>
        <fullName evidence="3">TipAS antibiotic-recognition domain-containing protein</fullName>
    </recommendedName>
</protein>
<proteinExistence type="predicted"/>
<gene>
    <name evidence="1" type="ORF">QOZ88_16000</name>
</gene>
<sequence length="115" mass="12576">MGEHSEVRPDVVDAIVGVLKGGDAAALPAGATAAEKTAAKDRYLSEFAAERSKRDRQAQAWELLLTRSYDEPPTWQRIFDDLDAGVHTELGELYDVLPAGAQEEYARRYGVPSTV</sequence>
<evidence type="ECO:0000313" key="2">
    <source>
        <dbReference type="Proteomes" id="UP001233673"/>
    </source>
</evidence>
<dbReference type="Proteomes" id="UP001233673">
    <property type="component" value="Unassembled WGS sequence"/>
</dbReference>